<accession>A0A6C0C9Z8</accession>
<dbReference type="EMBL" id="MN739365">
    <property type="protein sequence ID" value="QHT01153.1"/>
    <property type="molecule type" value="Genomic_DNA"/>
</dbReference>
<dbReference type="GO" id="GO:0004571">
    <property type="term" value="F:mannosyl-oligosaccharide 1,2-alpha-mannosidase activity"/>
    <property type="evidence" value="ECO:0007669"/>
    <property type="project" value="InterPro"/>
</dbReference>
<reference evidence="2" key="1">
    <citation type="journal article" date="2020" name="Nature">
        <title>Giant virus diversity and host interactions through global metagenomics.</title>
        <authorList>
            <person name="Schulz F."/>
            <person name="Roux S."/>
            <person name="Paez-Espino D."/>
            <person name="Jungbluth S."/>
            <person name="Walsh D.A."/>
            <person name="Denef V.J."/>
            <person name="McMahon K.D."/>
            <person name="Konstantinidis K.T."/>
            <person name="Eloe-Fadrosh E.A."/>
            <person name="Kyrpides N.C."/>
            <person name="Woyke T."/>
        </authorList>
    </citation>
    <scope>NUCLEOTIDE SEQUENCE</scope>
    <source>
        <strain evidence="2">GVMAG-M-3300020192-26</strain>
    </source>
</reference>
<evidence type="ECO:0000256" key="1">
    <source>
        <dbReference type="SAM" id="Phobius"/>
    </source>
</evidence>
<dbReference type="AlphaFoldDB" id="A0A6C0C9Z8"/>
<dbReference type="SUPFAM" id="SSF48225">
    <property type="entry name" value="Seven-hairpin glycosidases"/>
    <property type="match status" value="1"/>
</dbReference>
<proteinExistence type="predicted"/>
<keyword evidence="1" id="KW-0472">Membrane</keyword>
<dbReference type="InterPro" id="IPR036026">
    <property type="entry name" value="Seven-hairpin_glycosidases"/>
</dbReference>
<dbReference type="GO" id="GO:0005509">
    <property type="term" value="F:calcium ion binding"/>
    <property type="evidence" value="ECO:0007669"/>
    <property type="project" value="InterPro"/>
</dbReference>
<protein>
    <submittedName>
        <fullName evidence="2">Uncharacterized protein</fullName>
    </submittedName>
</protein>
<keyword evidence="1" id="KW-1133">Transmembrane helix</keyword>
<evidence type="ECO:0000313" key="2">
    <source>
        <dbReference type="EMBL" id="QHT01153.1"/>
    </source>
</evidence>
<name>A0A6C0C9Z8_9ZZZZ</name>
<keyword evidence="1" id="KW-0812">Transmembrane</keyword>
<feature type="transmembrane region" description="Helical" evidence="1">
    <location>
        <begin position="12"/>
        <end position="32"/>
    </location>
</feature>
<sequence length="122" mass="13938">MISTGSKTLDSVIIGTGLINFAYLLLKIYFYFTSFVAHYVTYLIHDGKSSTMMWNNNRSDNFDILTCNEYVHLDCFILGNLYICAIIMGTIILFGVVTLIFQVIMQICKECNDTYAKQEKSN</sequence>
<dbReference type="GO" id="GO:0016020">
    <property type="term" value="C:membrane"/>
    <property type="evidence" value="ECO:0007669"/>
    <property type="project" value="InterPro"/>
</dbReference>
<organism evidence="2">
    <name type="scientific">viral metagenome</name>
    <dbReference type="NCBI Taxonomy" id="1070528"/>
    <lineage>
        <taxon>unclassified sequences</taxon>
        <taxon>metagenomes</taxon>
        <taxon>organismal metagenomes</taxon>
    </lineage>
</organism>
<feature type="transmembrane region" description="Helical" evidence="1">
    <location>
        <begin position="80"/>
        <end position="101"/>
    </location>
</feature>